<sequence>MIDTPTSTVPSEISAESRAWPMRLWLAAPDWLFRVIGLAFFTVFTWVSAEKYWSGDFWNYVPWSELPSGKVIRMPWVPVLIDLTYLLIAISFIVRFQPKSRAADGRIILITLFTAFAPFIFVMWLGWGLGLFNESWKTAYYDFLWRSPITWYTALVGGVLITVGNILDVWGYLVLCRSFGIVPEARELKTTGPYRFVRHPVYLGQFIAQAGVWLCFARLHVVWIGLYCAFVALQLYRSKLEDRVLEEAFGEEYREWKRRTFWFV</sequence>
<keyword evidence="4 5" id="KW-0472">Membrane</keyword>
<name>A0A5B9QGG8_9BACT</name>
<evidence type="ECO:0000313" key="6">
    <source>
        <dbReference type="EMBL" id="QEG36672.1"/>
    </source>
</evidence>
<evidence type="ECO:0000256" key="1">
    <source>
        <dbReference type="ARBA" id="ARBA00004127"/>
    </source>
</evidence>
<keyword evidence="7" id="KW-1185">Reference proteome</keyword>
<feature type="transmembrane region" description="Helical" evidence="5">
    <location>
        <begin position="108"/>
        <end position="129"/>
    </location>
</feature>
<dbReference type="KEGG" id="bgok:Pr1d_39870"/>
<evidence type="ECO:0000256" key="3">
    <source>
        <dbReference type="ARBA" id="ARBA00022989"/>
    </source>
</evidence>
<evidence type="ECO:0000256" key="2">
    <source>
        <dbReference type="ARBA" id="ARBA00022692"/>
    </source>
</evidence>
<dbReference type="Gene3D" id="1.20.120.1630">
    <property type="match status" value="1"/>
</dbReference>
<evidence type="ECO:0008006" key="8">
    <source>
        <dbReference type="Google" id="ProtNLM"/>
    </source>
</evidence>
<dbReference type="GO" id="GO:0012505">
    <property type="term" value="C:endomembrane system"/>
    <property type="evidence" value="ECO:0007669"/>
    <property type="project" value="UniProtKB-SubCell"/>
</dbReference>
<keyword evidence="2 5" id="KW-0812">Transmembrane</keyword>
<dbReference type="AlphaFoldDB" id="A0A5B9QGG8"/>
<dbReference type="Proteomes" id="UP000323917">
    <property type="component" value="Chromosome"/>
</dbReference>
<dbReference type="EMBL" id="CP042913">
    <property type="protein sequence ID" value="QEG36672.1"/>
    <property type="molecule type" value="Genomic_DNA"/>
</dbReference>
<gene>
    <name evidence="6" type="ORF">Pr1d_39870</name>
</gene>
<feature type="transmembrane region" description="Helical" evidence="5">
    <location>
        <begin position="220"/>
        <end position="236"/>
    </location>
</feature>
<feature type="transmembrane region" description="Helical" evidence="5">
    <location>
        <begin position="149"/>
        <end position="175"/>
    </location>
</feature>
<accession>A0A5B9QGG8</accession>
<dbReference type="InterPro" id="IPR007318">
    <property type="entry name" value="Phopholipid_MeTrfase"/>
</dbReference>
<organism evidence="6 7">
    <name type="scientific">Bythopirellula goksoeyrii</name>
    <dbReference type="NCBI Taxonomy" id="1400387"/>
    <lineage>
        <taxon>Bacteria</taxon>
        <taxon>Pseudomonadati</taxon>
        <taxon>Planctomycetota</taxon>
        <taxon>Planctomycetia</taxon>
        <taxon>Pirellulales</taxon>
        <taxon>Lacipirellulaceae</taxon>
        <taxon>Bythopirellula</taxon>
    </lineage>
</organism>
<keyword evidence="3 5" id="KW-1133">Transmembrane helix</keyword>
<feature type="transmembrane region" description="Helical" evidence="5">
    <location>
        <begin position="76"/>
        <end position="96"/>
    </location>
</feature>
<comment type="subcellular location">
    <subcellularLocation>
        <location evidence="1">Endomembrane system</location>
        <topology evidence="1">Multi-pass membrane protein</topology>
    </subcellularLocation>
</comment>
<dbReference type="Pfam" id="PF04191">
    <property type="entry name" value="PEMT"/>
    <property type="match status" value="1"/>
</dbReference>
<evidence type="ECO:0000256" key="4">
    <source>
        <dbReference type="ARBA" id="ARBA00023136"/>
    </source>
</evidence>
<reference evidence="6 7" key="1">
    <citation type="submission" date="2019-08" db="EMBL/GenBank/DDBJ databases">
        <title>Deep-cultivation of Planctomycetes and their phenomic and genomic characterization uncovers novel biology.</title>
        <authorList>
            <person name="Wiegand S."/>
            <person name="Jogler M."/>
            <person name="Boedeker C."/>
            <person name="Pinto D."/>
            <person name="Vollmers J."/>
            <person name="Rivas-Marin E."/>
            <person name="Kohn T."/>
            <person name="Peeters S.H."/>
            <person name="Heuer A."/>
            <person name="Rast P."/>
            <person name="Oberbeckmann S."/>
            <person name="Bunk B."/>
            <person name="Jeske O."/>
            <person name="Meyerdierks A."/>
            <person name="Storesund J.E."/>
            <person name="Kallscheuer N."/>
            <person name="Luecker S."/>
            <person name="Lage O.M."/>
            <person name="Pohl T."/>
            <person name="Merkel B.J."/>
            <person name="Hornburger P."/>
            <person name="Mueller R.-W."/>
            <person name="Bruemmer F."/>
            <person name="Labrenz M."/>
            <person name="Spormann A.M."/>
            <person name="Op den Camp H."/>
            <person name="Overmann J."/>
            <person name="Amann R."/>
            <person name="Jetten M.S.M."/>
            <person name="Mascher T."/>
            <person name="Medema M.H."/>
            <person name="Devos D.P."/>
            <person name="Kaster A.-K."/>
            <person name="Ovreas L."/>
            <person name="Rohde M."/>
            <person name="Galperin M.Y."/>
            <person name="Jogler C."/>
        </authorList>
    </citation>
    <scope>NUCLEOTIDE SEQUENCE [LARGE SCALE GENOMIC DNA]</scope>
    <source>
        <strain evidence="6 7">Pr1d</strain>
    </source>
</reference>
<evidence type="ECO:0000313" key="7">
    <source>
        <dbReference type="Proteomes" id="UP000323917"/>
    </source>
</evidence>
<feature type="transmembrane region" description="Helical" evidence="5">
    <location>
        <begin position="31"/>
        <end position="49"/>
    </location>
</feature>
<proteinExistence type="predicted"/>
<protein>
    <recommendedName>
        <fullName evidence="8">Isoprenylcysteine carboxyl methyltransferase (ICMT) family protein</fullName>
    </recommendedName>
</protein>
<evidence type="ECO:0000256" key="5">
    <source>
        <dbReference type="SAM" id="Phobius"/>
    </source>
</evidence>